<dbReference type="PATRIC" id="fig|146537.3.peg.1888"/>
<proteinExistence type="predicted"/>
<name>A0A0K8PH53_STRAJ</name>
<dbReference type="InterPro" id="IPR046176">
    <property type="entry name" value="DUF6185"/>
</dbReference>
<dbReference type="OrthoDB" id="3543300at2"/>
<evidence type="ECO:0000256" key="1">
    <source>
        <dbReference type="SAM" id="MobiDB-lite"/>
    </source>
</evidence>
<protein>
    <submittedName>
        <fullName evidence="2">Uncharacterized protein</fullName>
    </submittedName>
</protein>
<dbReference type="RefSeq" id="WP_059416379.1">
    <property type="nucleotide sequence ID" value="NZ_DF968225.1"/>
</dbReference>
<feature type="region of interest" description="Disordered" evidence="1">
    <location>
        <begin position="48"/>
        <end position="67"/>
    </location>
</feature>
<evidence type="ECO:0000313" key="3">
    <source>
        <dbReference type="Proteomes" id="UP000053859"/>
    </source>
</evidence>
<accession>A0A0K8PH53</accession>
<sequence length="67" mass="7294">MAAVRPDQGDLVVRGSVYQMRFFSVQVARLPAQAAASVTIWRFLAETGGSPLENSGVSQTPWTRAAW</sequence>
<dbReference type="AlphaFoldDB" id="A0A0K8PH53"/>
<reference evidence="2" key="1">
    <citation type="journal article" date="2015" name="Genome Announc.">
        <title>Draft Genome Sequence of Thiostrepton-Producing Streptomyces azureus ATCC 14921.</title>
        <authorList>
            <person name="Sakihara K."/>
            <person name="Maeda J."/>
            <person name="Tashiro K."/>
            <person name="Fujino Y."/>
            <person name="Kuhara S."/>
            <person name="Ohshima T."/>
            <person name="Ogata S."/>
            <person name="Doi K."/>
        </authorList>
    </citation>
    <scope>NUCLEOTIDE SEQUENCE [LARGE SCALE GENOMIC DNA]</scope>
    <source>
        <strain evidence="2">ATCC14921</strain>
    </source>
</reference>
<dbReference type="Pfam" id="PF19683">
    <property type="entry name" value="DUF6185"/>
    <property type="match status" value="1"/>
</dbReference>
<dbReference type="EMBL" id="DF968225">
    <property type="protein sequence ID" value="GAP47053.1"/>
    <property type="molecule type" value="Genomic_DNA"/>
</dbReference>
<evidence type="ECO:0000313" key="2">
    <source>
        <dbReference type="EMBL" id="GAP47053.1"/>
    </source>
</evidence>
<dbReference type="Proteomes" id="UP000053859">
    <property type="component" value="Unassembled WGS sequence"/>
</dbReference>
<gene>
    <name evidence="2" type="ORF">SAZU_1790</name>
</gene>
<keyword evidence="3" id="KW-1185">Reference proteome</keyword>
<feature type="compositionally biased region" description="Polar residues" evidence="1">
    <location>
        <begin position="52"/>
        <end position="67"/>
    </location>
</feature>
<organism evidence="2 3">
    <name type="scientific">Streptomyces azureus</name>
    <dbReference type="NCBI Taxonomy" id="146537"/>
    <lineage>
        <taxon>Bacteria</taxon>
        <taxon>Bacillati</taxon>
        <taxon>Actinomycetota</taxon>
        <taxon>Actinomycetes</taxon>
        <taxon>Kitasatosporales</taxon>
        <taxon>Streptomycetaceae</taxon>
        <taxon>Streptomyces</taxon>
    </lineage>
</organism>